<name>A0A1D3JW31_PSEVE</name>
<sequence>MSILNDVLLWSEKDLSLWLRDAARRLLLNEQLGPQDFRDFYALLKHENNIEVVDGLQANPLSADHIPAGGEAALSVI</sequence>
<proteinExistence type="predicted"/>
<evidence type="ECO:0000313" key="2">
    <source>
        <dbReference type="Proteomes" id="UP000245431"/>
    </source>
</evidence>
<organism evidence="1 2">
    <name type="scientific">Pseudomonas veronii 1YdBTEX2</name>
    <dbReference type="NCBI Taxonomy" id="1295141"/>
    <lineage>
        <taxon>Bacteria</taxon>
        <taxon>Pseudomonadati</taxon>
        <taxon>Pseudomonadota</taxon>
        <taxon>Gammaproteobacteria</taxon>
        <taxon>Pseudomonadales</taxon>
        <taxon>Pseudomonadaceae</taxon>
        <taxon>Pseudomonas</taxon>
    </lineage>
</organism>
<dbReference type="Proteomes" id="UP000245431">
    <property type="component" value="Chromosome PVE_r1"/>
</dbReference>
<accession>A0A1D3JW31</accession>
<protein>
    <submittedName>
        <fullName evidence="1">Uncharacterized protein</fullName>
    </submittedName>
</protein>
<dbReference type="EMBL" id="LT599583">
    <property type="protein sequence ID" value="SBW80309.1"/>
    <property type="molecule type" value="Genomic_DNA"/>
</dbReference>
<gene>
    <name evidence="1" type="ORF">PVE_R1G2424</name>
</gene>
<dbReference type="AlphaFoldDB" id="A0A1D3JW31"/>
<reference evidence="2" key="1">
    <citation type="submission" date="2016-07" db="EMBL/GenBank/DDBJ databases">
        <authorList>
            <person name="Florea S."/>
            <person name="Webb J.S."/>
            <person name="Jaromczyk J."/>
            <person name="Schardl C.L."/>
        </authorList>
    </citation>
    <scope>NUCLEOTIDE SEQUENCE [LARGE SCALE GENOMIC DNA]</scope>
    <source>
        <strain evidence="2">1YdBTEX2</strain>
    </source>
</reference>
<evidence type="ECO:0000313" key="1">
    <source>
        <dbReference type="EMBL" id="SBW80309.1"/>
    </source>
</evidence>
<dbReference type="RefSeq" id="WP_017844378.1">
    <property type="nucleotide sequence ID" value="NZ_AOUH01000002.1"/>
</dbReference>